<dbReference type="Proteomes" id="UP000298340">
    <property type="component" value="Unassembled WGS sequence"/>
</dbReference>
<reference evidence="2" key="3">
    <citation type="submission" date="2019-03" db="EMBL/GenBank/DDBJ databases">
        <authorList>
            <person name="Whitman W."/>
            <person name="Huntemann M."/>
            <person name="Clum A."/>
            <person name="Pillay M."/>
            <person name="Palaniappan K."/>
            <person name="Varghese N."/>
            <person name="Mikhailova N."/>
            <person name="Stamatis D."/>
            <person name="Reddy T."/>
            <person name="Daum C."/>
            <person name="Shapiro N."/>
            <person name="Ivanova N."/>
            <person name="Kyrpides N."/>
            <person name="Woyke T."/>
        </authorList>
    </citation>
    <scope>NUCLEOTIDE SEQUENCE</scope>
    <source>
        <strain evidence="2">P5626</strain>
    </source>
</reference>
<name>A0A4Y7UDK9_9FLAO</name>
<proteinExistence type="predicted"/>
<dbReference type="AlphaFoldDB" id="A0A4Y7UDK9"/>
<keyword evidence="4" id="KW-1185">Reference proteome</keyword>
<comment type="caution">
    <text evidence="3">The sequence shown here is derived from an EMBL/GenBank/DDBJ whole genome shotgun (WGS) entry which is preliminary data.</text>
</comment>
<keyword evidence="1" id="KW-0472">Membrane</keyword>
<evidence type="ECO:0000313" key="3">
    <source>
        <dbReference type="EMBL" id="TEB43892.1"/>
    </source>
</evidence>
<evidence type="ECO:0000313" key="2">
    <source>
        <dbReference type="EMBL" id="TCN57583.1"/>
    </source>
</evidence>
<gene>
    <name evidence="3" type="ORF">D0809_13445</name>
    <name evidence="2" type="ORF">EV142_104243</name>
</gene>
<evidence type="ECO:0000313" key="4">
    <source>
        <dbReference type="Proteomes" id="UP000295270"/>
    </source>
</evidence>
<keyword evidence="1" id="KW-0812">Transmembrane</keyword>
<feature type="transmembrane region" description="Helical" evidence="1">
    <location>
        <begin position="56"/>
        <end position="72"/>
    </location>
</feature>
<feature type="transmembrane region" description="Helical" evidence="1">
    <location>
        <begin position="29"/>
        <end position="50"/>
    </location>
</feature>
<evidence type="ECO:0000313" key="5">
    <source>
        <dbReference type="Proteomes" id="UP000298340"/>
    </source>
</evidence>
<feature type="transmembrane region" description="Helical" evidence="1">
    <location>
        <begin position="93"/>
        <end position="111"/>
    </location>
</feature>
<evidence type="ECO:0000256" key="1">
    <source>
        <dbReference type="SAM" id="Phobius"/>
    </source>
</evidence>
<sequence length="119" mass="14409">MFKFIELIFIFFSKIYIFFYKEKSNYWKIFPIVIMSTILMINIEIVLLQFFYLNNYYALFIILPLILLNVFFRKRDYNWVNQYSISLTQKVTISTIIIVDFIIMGILLNLSRSAYIASH</sequence>
<protein>
    <submittedName>
        <fullName evidence="3">Uncharacterized protein</fullName>
    </submittedName>
</protein>
<dbReference type="EMBL" id="SLWA01000004">
    <property type="protein sequence ID" value="TCN57583.1"/>
    <property type="molecule type" value="Genomic_DNA"/>
</dbReference>
<reference evidence="2 4" key="1">
    <citation type="journal article" date="2015" name="Stand. Genomic Sci.">
        <title>Genomic Encyclopedia of Bacterial and Archaeal Type Strains, Phase III: the genomes of soil and plant-associated and newly described type strains.</title>
        <authorList>
            <person name="Whitman W.B."/>
            <person name="Woyke T."/>
            <person name="Klenk H.P."/>
            <person name="Zhou Y."/>
            <person name="Lilburn T.G."/>
            <person name="Beck B.J."/>
            <person name="De Vos P."/>
            <person name="Vandamme P."/>
            <person name="Eisen J.A."/>
            <person name="Garrity G."/>
            <person name="Hugenholtz P."/>
            <person name="Kyrpides N.C."/>
        </authorList>
    </citation>
    <scope>NUCLEOTIDE SEQUENCE [LARGE SCALE GENOMIC DNA]</scope>
    <source>
        <strain evidence="2 4">P5626</strain>
    </source>
</reference>
<keyword evidence="1" id="KW-1133">Transmembrane helix</keyword>
<reference evidence="3 5" key="2">
    <citation type="journal article" date="2018" name="Syst. Appl. Microbiol.">
        <title>Flavobacterium circumlabens sp. nov. and Flavobacterium cupreum sp. nov., two psychrotrophic species isolated from Antarctic environmental samples.</title>
        <authorList>
            <person name="Kralova S."/>
            <person name="Busse H.J."/>
            <person name="Svec P."/>
            <person name="Maslanova I."/>
            <person name="Stankova E."/>
            <person name="Bartak M."/>
            <person name="Sedlacek I."/>
        </authorList>
    </citation>
    <scope>NUCLEOTIDE SEQUENCE [LARGE SCALE GENOMIC DNA]</scope>
    <source>
        <strain evidence="3 5">CCM 8828</strain>
    </source>
</reference>
<organism evidence="3 5">
    <name type="scientific">Flavobacterium circumlabens</name>
    <dbReference type="NCBI Taxonomy" id="2133765"/>
    <lineage>
        <taxon>Bacteria</taxon>
        <taxon>Pseudomonadati</taxon>
        <taxon>Bacteroidota</taxon>
        <taxon>Flavobacteriia</taxon>
        <taxon>Flavobacteriales</taxon>
        <taxon>Flavobacteriaceae</taxon>
        <taxon>Flavobacterium</taxon>
    </lineage>
</organism>
<dbReference type="Proteomes" id="UP000295270">
    <property type="component" value="Unassembled WGS sequence"/>
</dbReference>
<dbReference type="EMBL" id="QWDN01000004">
    <property type="protein sequence ID" value="TEB43892.1"/>
    <property type="molecule type" value="Genomic_DNA"/>
</dbReference>
<accession>A0A4Y7UDK9</accession>